<reference evidence="2" key="1">
    <citation type="submission" date="2014-11" db="EMBL/GenBank/DDBJ databases">
        <authorList>
            <person name="Amaro Gonzalez C."/>
        </authorList>
    </citation>
    <scope>NUCLEOTIDE SEQUENCE</scope>
</reference>
<organism evidence="2">
    <name type="scientific">Anguilla anguilla</name>
    <name type="common">European freshwater eel</name>
    <name type="synonym">Muraena anguilla</name>
    <dbReference type="NCBI Taxonomy" id="7936"/>
    <lineage>
        <taxon>Eukaryota</taxon>
        <taxon>Metazoa</taxon>
        <taxon>Chordata</taxon>
        <taxon>Craniata</taxon>
        <taxon>Vertebrata</taxon>
        <taxon>Euteleostomi</taxon>
        <taxon>Actinopterygii</taxon>
        <taxon>Neopterygii</taxon>
        <taxon>Teleostei</taxon>
        <taxon>Anguilliformes</taxon>
        <taxon>Anguillidae</taxon>
        <taxon>Anguilla</taxon>
    </lineage>
</organism>
<dbReference type="AlphaFoldDB" id="A0A0E9REP9"/>
<name>A0A0E9REP9_ANGAN</name>
<sequence>MSSVSAGKSSQTFHTVISPDF</sequence>
<evidence type="ECO:0000313" key="2">
    <source>
        <dbReference type="EMBL" id="JAH27257.1"/>
    </source>
</evidence>
<proteinExistence type="predicted"/>
<feature type="region of interest" description="Disordered" evidence="1">
    <location>
        <begin position="1"/>
        <end position="21"/>
    </location>
</feature>
<dbReference type="EMBL" id="GBXM01081320">
    <property type="protein sequence ID" value="JAH27257.1"/>
    <property type="molecule type" value="Transcribed_RNA"/>
</dbReference>
<feature type="compositionally biased region" description="Polar residues" evidence="1">
    <location>
        <begin position="1"/>
        <end position="15"/>
    </location>
</feature>
<accession>A0A0E9REP9</accession>
<evidence type="ECO:0000256" key="1">
    <source>
        <dbReference type="SAM" id="MobiDB-lite"/>
    </source>
</evidence>
<protein>
    <submittedName>
        <fullName evidence="2">Uncharacterized protein</fullName>
    </submittedName>
</protein>
<reference evidence="2" key="2">
    <citation type="journal article" date="2015" name="Fish Shellfish Immunol.">
        <title>Early steps in the European eel (Anguilla anguilla)-Vibrio vulnificus interaction in the gills: Role of the RtxA13 toxin.</title>
        <authorList>
            <person name="Callol A."/>
            <person name="Pajuelo D."/>
            <person name="Ebbesson L."/>
            <person name="Teles M."/>
            <person name="MacKenzie S."/>
            <person name="Amaro C."/>
        </authorList>
    </citation>
    <scope>NUCLEOTIDE SEQUENCE</scope>
</reference>